<dbReference type="AlphaFoldDB" id="A0AAD4VH19"/>
<name>A0AAD4VH19_PRUDU</name>
<dbReference type="EMBL" id="JAJFAZ020000006">
    <property type="protein sequence ID" value="KAI5324798.1"/>
    <property type="molecule type" value="Genomic_DNA"/>
</dbReference>
<evidence type="ECO:0000313" key="1">
    <source>
        <dbReference type="EMBL" id="KAI5324798.1"/>
    </source>
</evidence>
<gene>
    <name evidence="1" type="ORF">L3X38_033871</name>
</gene>
<sequence length="89" mass="10304">MASVAADIFIGKFVAILESEAASIAGGGHEILLRGCRWRQQSTHRKANDVEHIIDEFMYHMYEQQSGGPFARWINKTIHFPKKLWYKRL</sequence>
<comment type="caution">
    <text evidence="1">The sequence shown here is derived from an EMBL/GenBank/DDBJ whole genome shotgun (WGS) entry which is preliminary data.</text>
</comment>
<evidence type="ECO:0000313" key="2">
    <source>
        <dbReference type="Proteomes" id="UP001054821"/>
    </source>
</evidence>
<keyword evidence="2" id="KW-1185">Reference proteome</keyword>
<reference evidence="1 2" key="1">
    <citation type="journal article" date="2022" name="G3 (Bethesda)">
        <title>Whole-genome sequence and methylome profiling of the almond [Prunus dulcis (Mill.) D.A. Webb] cultivar 'Nonpareil'.</title>
        <authorList>
            <person name="D'Amico-Willman K.M."/>
            <person name="Ouma W.Z."/>
            <person name="Meulia T."/>
            <person name="Sideli G.M."/>
            <person name="Gradziel T.M."/>
            <person name="Fresnedo-Ramirez J."/>
        </authorList>
    </citation>
    <scope>NUCLEOTIDE SEQUENCE [LARGE SCALE GENOMIC DNA]</scope>
    <source>
        <strain evidence="1">Clone GOH B32 T37-40</strain>
    </source>
</reference>
<protein>
    <submittedName>
        <fullName evidence="1">Uncharacterized protein</fullName>
    </submittedName>
</protein>
<dbReference type="Proteomes" id="UP001054821">
    <property type="component" value="Chromosome 6"/>
</dbReference>
<proteinExistence type="predicted"/>
<accession>A0AAD4VH19</accession>
<organism evidence="1 2">
    <name type="scientific">Prunus dulcis</name>
    <name type="common">Almond</name>
    <name type="synonym">Amygdalus dulcis</name>
    <dbReference type="NCBI Taxonomy" id="3755"/>
    <lineage>
        <taxon>Eukaryota</taxon>
        <taxon>Viridiplantae</taxon>
        <taxon>Streptophyta</taxon>
        <taxon>Embryophyta</taxon>
        <taxon>Tracheophyta</taxon>
        <taxon>Spermatophyta</taxon>
        <taxon>Magnoliopsida</taxon>
        <taxon>eudicotyledons</taxon>
        <taxon>Gunneridae</taxon>
        <taxon>Pentapetalae</taxon>
        <taxon>rosids</taxon>
        <taxon>fabids</taxon>
        <taxon>Rosales</taxon>
        <taxon>Rosaceae</taxon>
        <taxon>Amygdaloideae</taxon>
        <taxon>Amygdaleae</taxon>
        <taxon>Prunus</taxon>
    </lineage>
</organism>